<dbReference type="EMBL" id="JANHOG010000241">
    <property type="protein sequence ID" value="KAJ3556442.1"/>
    <property type="molecule type" value="Genomic_DNA"/>
</dbReference>
<proteinExistence type="predicted"/>
<name>A0ACC1T9N9_9APHY</name>
<protein>
    <submittedName>
        <fullName evidence="1">Uncharacterized protein</fullName>
    </submittedName>
</protein>
<accession>A0ACC1T9N9</accession>
<gene>
    <name evidence="1" type="ORF">NM688_g2029</name>
</gene>
<evidence type="ECO:0000313" key="1">
    <source>
        <dbReference type="EMBL" id="KAJ3556442.1"/>
    </source>
</evidence>
<dbReference type="Proteomes" id="UP001148662">
    <property type="component" value="Unassembled WGS sequence"/>
</dbReference>
<reference evidence="1" key="1">
    <citation type="submission" date="2022-07" db="EMBL/GenBank/DDBJ databases">
        <title>Genome Sequence of Phlebia brevispora.</title>
        <authorList>
            <person name="Buettner E."/>
        </authorList>
    </citation>
    <scope>NUCLEOTIDE SEQUENCE</scope>
    <source>
        <strain evidence="1">MPL23</strain>
    </source>
</reference>
<comment type="caution">
    <text evidence="1">The sequence shown here is derived from an EMBL/GenBank/DDBJ whole genome shotgun (WGS) entry which is preliminary data.</text>
</comment>
<organism evidence="1 2">
    <name type="scientific">Phlebia brevispora</name>
    <dbReference type="NCBI Taxonomy" id="194682"/>
    <lineage>
        <taxon>Eukaryota</taxon>
        <taxon>Fungi</taxon>
        <taxon>Dikarya</taxon>
        <taxon>Basidiomycota</taxon>
        <taxon>Agaricomycotina</taxon>
        <taxon>Agaricomycetes</taxon>
        <taxon>Polyporales</taxon>
        <taxon>Meruliaceae</taxon>
        <taxon>Phlebia</taxon>
    </lineage>
</organism>
<keyword evidence="2" id="KW-1185">Reference proteome</keyword>
<evidence type="ECO:0000313" key="2">
    <source>
        <dbReference type="Proteomes" id="UP001148662"/>
    </source>
</evidence>
<sequence length="505" mass="56627">MPAAVDLSFERFLKRPPPSPAGKEASKPEIPRHQLMPKADDEDSEVDELRDVPLLASYSDKLPLNKQVPRGSLVIERAIDEDYDSMDVSSDTEPVPHTPISPTSDGESLSVPSTMDEADGEEDDLRMEIDNVDYDSASSEDQPSAPSASTLYIQEQPSIATIEDEERPLDGGGSSSSPRATYPSTSPLQRPKYRSYRDQHSLVPMPCLIDACMHTSWMPKEREKHMDTHFHKRWQCGNCKKWYSTSYTLKRHSDSTHVPEACKGAYEAGKFTSVQPYWTMPEFIHRVRMPEETDYLYPVLSRVIKEREELLAKGLLNKRPLPDDILSATGVQKKRTKKPRPESKVQAVPPEPSTEQSFVFASPTSERSPTPAPVSLADASGTSPHLAEAEPEPQASLPTTGPTLDTGEPGDMQNAESDKESIRTVTENHASSDSERISARDLCLQHWMIEHPTGSMDEFNEYWEEASSDEKQAYELLSKIRVRAIIITADWWLIETLYRKLAGLD</sequence>